<dbReference type="EMBL" id="CAJNYT010000009">
    <property type="protein sequence ID" value="CAF3298614.1"/>
    <property type="molecule type" value="Genomic_DNA"/>
</dbReference>
<feature type="compositionally biased region" description="Polar residues" evidence="5">
    <location>
        <begin position="708"/>
        <end position="718"/>
    </location>
</feature>
<dbReference type="Proteomes" id="UP000663848">
    <property type="component" value="Unassembled WGS sequence"/>
</dbReference>
<gene>
    <name evidence="8" type="ORF">GRG538_LOCUS366</name>
    <name evidence="10" type="ORF">QYT958_LOCUS3220</name>
    <name evidence="7" type="ORF">TIS948_LOCUS777</name>
    <name evidence="9" type="ORF">UJA718_LOCUS11730</name>
</gene>
<feature type="region of interest" description="Disordered" evidence="5">
    <location>
        <begin position="695"/>
        <end position="741"/>
    </location>
</feature>
<dbReference type="SMART" id="SM00547">
    <property type="entry name" value="ZnF_RBZ"/>
    <property type="match status" value="1"/>
</dbReference>
<evidence type="ECO:0000259" key="6">
    <source>
        <dbReference type="PROSITE" id="PS50199"/>
    </source>
</evidence>
<dbReference type="OrthoDB" id="10044296at2759"/>
<dbReference type="Proteomes" id="UP000663825">
    <property type="component" value="Unassembled WGS sequence"/>
</dbReference>
<protein>
    <recommendedName>
        <fullName evidence="6">RanBP2-type domain-containing protein</fullName>
    </recommendedName>
</protein>
<evidence type="ECO:0000256" key="5">
    <source>
        <dbReference type="SAM" id="MobiDB-lite"/>
    </source>
</evidence>
<evidence type="ECO:0000313" key="8">
    <source>
        <dbReference type="EMBL" id="CAF3298614.1"/>
    </source>
</evidence>
<dbReference type="EMBL" id="CAJOBP010001465">
    <property type="protein sequence ID" value="CAF4286496.1"/>
    <property type="molecule type" value="Genomic_DNA"/>
</dbReference>
<evidence type="ECO:0000256" key="1">
    <source>
        <dbReference type="ARBA" id="ARBA00022723"/>
    </source>
</evidence>
<dbReference type="Proteomes" id="UP000663873">
    <property type="component" value="Unassembled WGS sequence"/>
</dbReference>
<organism evidence="7 11">
    <name type="scientific">Rotaria socialis</name>
    <dbReference type="NCBI Taxonomy" id="392032"/>
    <lineage>
        <taxon>Eukaryota</taxon>
        <taxon>Metazoa</taxon>
        <taxon>Spiralia</taxon>
        <taxon>Gnathifera</taxon>
        <taxon>Rotifera</taxon>
        <taxon>Eurotatoria</taxon>
        <taxon>Bdelloidea</taxon>
        <taxon>Philodinida</taxon>
        <taxon>Philodinidae</taxon>
        <taxon>Rotaria</taxon>
    </lineage>
</organism>
<dbReference type="EMBL" id="CAJNXB010000021">
    <property type="protein sequence ID" value="CAF2987239.1"/>
    <property type="molecule type" value="Genomic_DNA"/>
</dbReference>
<evidence type="ECO:0000313" key="7">
    <source>
        <dbReference type="EMBL" id="CAF2987239.1"/>
    </source>
</evidence>
<sequence length="773" mass="83377">MDWTCSECTYTNSSEDKICVVCEDGYRFFSVDSNENSSQNMDDNVDSNDSVITLNNKANEQEQENLSSTSVAREHDEDDNLLGRTIDNRKKIDQFRFNVGAICYRKDIYVREDGEVLYGQQAIDERKRSIARRKALDLQKLLEKSSDKLDSKRQKSLSTFSTNTLKTSATDATKTSFTSTSAGHFNALTAHAKVANVSATATAEIATVSTGNAFATGANASASASSSVVRVNTLNTTATGVNTSISATADGLKVAAGNVSVTGAETTASVSASAAKVIVGNVDVTGASAGASASVNGAGVSAFNVSIGGASAAASVNVDGSLSFGNVNLGLRPSLDIGLGLNIGIPFLSGSRVGSAGGGNNNGDECNDEKVHGLEGCQKYLSEKFPNQRHYVKAAEFSVDPNTTGEAIDPTLTDKRLERDNGDNSAVENVIGRHEKLVEEGNKFVGFKGGPKRDNTTNEQSSSEPAAPSTIINSDSGSVTVPSKNEWSGMYTSPSPAVAAGYAIDDQGRPGVIDRVYLPKGAADMYHTSTGLNTREGTEALKQVRQHSNERYIFSGPQHATDPDLRPPETVISPAVRDEALAAGNIRFEPSAHGINGQSYQMDTVYERELESSRIVPDYMVNMTKGPADCERDGGRERLGHVFQGRPPYGYETVPLKTKELSDDDKLLLEECRKLGFEIPPGSLDEWVKKLRSDEEYEREEDVKNRRAQSNNNGNSEKFMTKQDKEESEEENEPLKPCKDHPINVRCMKCISGSSEPRVRQLHGRIHGFKFNN</sequence>
<evidence type="ECO:0000256" key="3">
    <source>
        <dbReference type="ARBA" id="ARBA00022833"/>
    </source>
</evidence>
<keyword evidence="1" id="KW-0479">Metal-binding</keyword>
<proteinExistence type="predicted"/>
<evidence type="ECO:0000256" key="4">
    <source>
        <dbReference type="PROSITE-ProRule" id="PRU00322"/>
    </source>
</evidence>
<evidence type="ECO:0000313" key="12">
    <source>
        <dbReference type="Proteomes" id="UP000663873"/>
    </source>
</evidence>
<keyword evidence="12" id="KW-1185">Reference proteome</keyword>
<name>A0A817KUA8_9BILA</name>
<accession>A0A817KUA8</accession>
<feature type="compositionally biased region" description="Polar residues" evidence="5">
    <location>
        <begin position="457"/>
        <end position="488"/>
    </location>
</feature>
<dbReference type="PROSITE" id="PS50199">
    <property type="entry name" value="ZF_RANBP2_2"/>
    <property type="match status" value="1"/>
</dbReference>
<dbReference type="Gene3D" id="3.90.175.10">
    <property type="entry name" value="Diphtheria Toxin, domain 1"/>
    <property type="match status" value="1"/>
</dbReference>
<feature type="region of interest" description="Disordered" evidence="5">
    <location>
        <begin position="442"/>
        <end position="488"/>
    </location>
</feature>
<dbReference type="InterPro" id="IPR001876">
    <property type="entry name" value="Znf_RanBP2"/>
</dbReference>
<dbReference type="GO" id="GO:0008270">
    <property type="term" value="F:zinc ion binding"/>
    <property type="evidence" value="ECO:0007669"/>
    <property type="project" value="UniProtKB-KW"/>
</dbReference>
<dbReference type="PROSITE" id="PS01358">
    <property type="entry name" value="ZF_RANBP2_1"/>
    <property type="match status" value="1"/>
</dbReference>
<comment type="caution">
    <text evidence="7">The sequence shown here is derived from an EMBL/GenBank/DDBJ whole genome shotgun (WGS) entry which is preliminary data.</text>
</comment>
<keyword evidence="2 4" id="KW-0863">Zinc-finger</keyword>
<dbReference type="EMBL" id="CAJOBR010000224">
    <property type="protein sequence ID" value="CAF4483198.1"/>
    <property type="molecule type" value="Genomic_DNA"/>
</dbReference>
<evidence type="ECO:0000313" key="11">
    <source>
        <dbReference type="Proteomes" id="UP000663825"/>
    </source>
</evidence>
<keyword evidence="3" id="KW-0862">Zinc</keyword>
<dbReference type="Proteomes" id="UP000663872">
    <property type="component" value="Unassembled WGS sequence"/>
</dbReference>
<evidence type="ECO:0000313" key="9">
    <source>
        <dbReference type="EMBL" id="CAF4286496.1"/>
    </source>
</evidence>
<dbReference type="AlphaFoldDB" id="A0A817KUA8"/>
<evidence type="ECO:0000313" key="10">
    <source>
        <dbReference type="EMBL" id="CAF4483198.1"/>
    </source>
</evidence>
<evidence type="ECO:0000256" key="2">
    <source>
        <dbReference type="ARBA" id="ARBA00022771"/>
    </source>
</evidence>
<feature type="domain" description="RanBP2-type" evidence="6">
    <location>
        <begin position="1"/>
        <end position="23"/>
    </location>
</feature>
<reference evidence="7" key="1">
    <citation type="submission" date="2021-02" db="EMBL/GenBank/DDBJ databases">
        <authorList>
            <person name="Nowell W R."/>
        </authorList>
    </citation>
    <scope>NUCLEOTIDE SEQUENCE</scope>
</reference>